<protein>
    <recommendedName>
        <fullName evidence="4">Ada DNA repair metal-binding domain-containing protein</fullName>
    </recommendedName>
</protein>
<evidence type="ECO:0008006" key="4">
    <source>
        <dbReference type="Google" id="ProtNLM"/>
    </source>
</evidence>
<reference evidence="2 3" key="1">
    <citation type="journal article" date="2016" name="Nat. Commun.">
        <title>Thousands of microbial genomes shed light on interconnected biogeochemical processes in an aquifer system.</title>
        <authorList>
            <person name="Anantharaman K."/>
            <person name="Brown C.T."/>
            <person name="Hug L.A."/>
            <person name="Sharon I."/>
            <person name="Castelle C.J."/>
            <person name="Probst A.J."/>
            <person name="Thomas B.C."/>
            <person name="Singh A."/>
            <person name="Wilkins M.J."/>
            <person name="Karaoz U."/>
            <person name="Brodie E.L."/>
            <person name="Williams K.H."/>
            <person name="Hubbard S.S."/>
            <person name="Banfield J.F."/>
        </authorList>
    </citation>
    <scope>NUCLEOTIDE SEQUENCE [LARGE SCALE GENOMIC DNA]</scope>
</reference>
<dbReference type="EMBL" id="MHVH01000005">
    <property type="protein sequence ID" value="OHA90273.1"/>
    <property type="molecule type" value="Genomic_DNA"/>
</dbReference>
<evidence type="ECO:0000256" key="1">
    <source>
        <dbReference type="SAM" id="Phobius"/>
    </source>
</evidence>
<name>A0A1G2SZ39_9BACT</name>
<dbReference type="AlphaFoldDB" id="A0A1G2SZ39"/>
<sequence length="124" mass="13677">MSLSEEVEFDNRGHIERFPMFKKFFLALVILLIAGLSFGLGLLYGGGEREGIQIEYNPEISNSASVLNAIENSTQVVASKNGKKYHYLHCPGTKQISETNKIVFVSSEVAETSGYTLASNCKPR</sequence>
<evidence type="ECO:0000313" key="3">
    <source>
        <dbReference type="Proteomes" id="UP000178107"/>
    </source>
</evidence>
<dbReference type="Proteomes" id="UP000178107">
    <property type="component" value="Unassembled WGS sequence"/>
</dbReference>
<dbReference type="SUPFAM" id="SSF57884">
    <property type="entry name" value="Ada DNA repair protein, N-terminal domain (N-Ada 10)"/>
    <property type="match status" value="1"/>
</dbReference>
<dbReference type="Gene3D" id="3.40.10.10">
    <property type="entry name" value="DNA Methylphosphotriester Repair Domain"/>
    <property type="match status" value="1"/>
</dbReference>
<comment type="caution">
    <text evidence="2">The sequence shown here is derived from an EMBL/GenBank/DDBJ whole genome shotgun (WGS) entry which is preliminary data.</text>
</comment>
<keyword evidence="1" id="KW-0812">Transmembrane</keyword>
<dbReference type="InterPro" id="IPR035451">
    <property type="entry name" value="Ada-like_dom_sf"/>
</dbReference>
<keyword evidence="1" id="KW-1133">Transmembrane helix</keyword>
<gene>
    <name evidence="2" type="ORF">A2838_01555</name>
</gene>
<proteinExistence type="predicted"/>
<keyword evidence="1" id="KW-0472">Membrane</keyword>
<organism evidence="2 3">
    <name type="scientific">Candidatus Zambryskibacteria bacterium RIFCSPHIGHO2_01_FULL_46_25</name>
    <dbReference type="NCBI Taxonomy" id="1802738"/>
    <lineage>
        <taxon>Bacteria</taxon>
        <taxon>Candidatus Zambryskiibacteriota</taxon>
    </lineage>
</organism>
<evidence type="ECO:0000313" key="2">
    <source>
        <dbReference type="EMBL" id="OHA90273.1"/>
    </source>
</evidence>
<accession>A0A1G2SZ39</accession>
<feature type="transmembrane region" description="Helical" evidence="1">
    <location>
        <begin position="24"/>
        <end position="44"/>
    </location>
</feature>